<protein>
    <submittedName>
        <fullName evidence="1">Uncharacterized protein</fullName>
    </submittedName>
</protein>
<dbReference type="Proteomes" id="UP000006253">
    <property type="component" value="Unassembled WGS sequence"/>
</dbReference>
<dbReference type="EMBL" id="AHMY02000025">
    <property type="protein sequence ID" value="EKO16484.1"/>
    <property type="molecule type" value="Genomic_DNA"/>
</dbReference>
<gene>
    <name evidence="1" type="ORF">LEP1GSC081_2874</name>
</gene>
<sequence length="65" mass="7958">MIRFCHFQITTQRQDQPKANKYKAPLHKHFSVFLFRHNQDCKSKVYPYFQFLELFKNSFKNGKDS</sequence>
<proteinExistence type="predicted"/>
<name>A0A0E2B5P1_9LEPT</name>
<comment type="caution">
    <text evidence="1">The sequence shown here is derived from an EMBL/GenBank/DDBJ whole genome shotgun (WGS) entry which is preliminary data.</text>
</comment>
<organism evidence="1 2">
    <name type="scientific">Leptospira kirschneri str. H1</name>
    <dbReference type="NCBI Taxonomy" id="1049966"/>
    <lineage>
        <taxon>Bacteria</taxon>
        <taxon>Pseudomonadati</taxon>
        <taxon>Spirochaetota</taxon>
        <taxon>Spirochaetia</taxon>
        <taxon>Leptospirales</taxon>
        <taxon>Leptospiraceae</taxon>
        <taxon>Leptospira</taxon>
    </lineage>
</organism>
<evidence type="ECO:0000313" key="2">
    <source>
        <dbReference type="Proteomes" id="UP000006253"/>
    </source>
</evidence>
<evidence type="ECO:0000313" key="1">
    <source>
        <dbReference type="EMBL" id="EKO16484.1"/>
    </source>
</evidence>
<dbReference type="AlphaFoldDB" id="A0A0E2B5P1"/>
<reference evidence="1 2" key="1">
    <citation type="submission" date="2012-10" db="EMBL/GenBank/DDBJ databases">
        <authorList>
            <person name="Harkins D.M."/>
            <person name="Durkin A.S."/>
            <person name="Brinkac L.M."/>
            <person name="Selengut J.D."/>
            <person name="Sanka R."/>
            <person name="DePew J."/>
            <person name="Purushe J."/>
            <person name="Peacock S.J."/>
            <person name="Thaipadungpanit J."/>
            <person name="Wuthiekanun V.W."/>
            <person name="Day N.P."/>
            <person name="Vinetz J.M."/>
            <person name="Sutton G.G."/>
            <person name="Nelson W.C."/>
            <person name="Fouts D.E."/>
        </authorList>
    </citation>
    <scope>NUCLEOTIDE SEQUENCE [LARGE SCALE GENOMIC DNA]</scope>
    <source>
        <strain evidence="1 2">H1</strain>
    </source>
</reference>
<accession>A0A0E2B5P1</accession>